<reference evidence="3" key="1">
    <citation type="submission" date="2023-08" db="EMBL/GenBank/DDBJ databases">
        <title>Comparative genomics and taxonomic characterization of three novel marine species of genus Marivirga.</title>
        <authorList>
            <person name="Muhammad N."/>
            <person name="Kim S.-G."/>
        </authorList>
    </citation>
    <scope>NUCLEOTIDE SEQUENCE [LARGE SCALE GENOMIC DNA]</scope>
    <source>
        <strain evidence="3">ABR2-2</strain>
    </source>
</reference>
<evidence type="ECO:0000256" key="1">
    <source>
        <dbReference type="SAM" id="Coils"/>
    </source>
</evidence>
<dbReference type="EMBL" id="CP129970">
    <property type="protein sequence ID" value="WMN06871.1"/>
    <property type="molecule type" value="Genomic_DNA"/>
</dbReference>
<dbReference type="Proteomes" id="UP001244443">
    <property type="component" value="Chromosome"/>
</dbReference>
<organism evidence="3 4">
    <name type="scientific">Marivirga arenosa</name>
    <dbReference type="NCBI Taxonomy" id="3059076"/>
    <lineage>
        <taxon>Bacteria</taxon>
        <taxon>Pseudomonadati</taxon>
        <taxon>Bacteroidota</taxon>
        <taxon>Cytophagia</taxon>
        <taxon>Cytophagales</taxon>
        <taxon>Marivirgaceae</taxon>
        <taxon>Marivirga</taxon>
    </lineage>
</organism>
<sequence>MSEEQKKSDYNEIVNQNKSSNRNIIIIALVVLIAVVVGVKFYLDSEKENEELRENLERTYSDLDSISSQLDQKIAEIETLGGDISELQLIRKNLEAEKEELKQSNNWAANQIQRYRDKVSGYEELLNLQDEKIKKLEAINEQLLSENTDLKTEKNVLNDSISRLKNNREELQDKVELASRLKAENIKVIAINSRGKERADLEYKPRHIEKLRIKFNLAENNVAQPEGKDIILRVINPIGNALFDVATGSGSFMIDGKEMFYTAKQEILFDNTQQELSFIYDRGEEYEEGAYQVELYADDYLIGKEKFIVN</sequence>
<keyword evidence="2" id="KW-0472">Membrane</keyword>
<evidence type="ECO:0000313" key="4">
    <source>
        <dbReference type="Proteomes" id="UP001244443"/>
    </source>
</evidence>
<accession>A0AA51N9A7</accession>
<keyword evidence="1" id="KW-0175">Coiled coil</keyword>
<proteinExistence type="predicted"/>
<dbReference type="AlphaFoldDB" id="A0AA51N9A7"/>
<feature type="coiled-coil region" evidence="1">
    <location>
        <begin position="42"/>
        <end position="184"/>
    </location>
</feature>
<name>A0AA51N9A7_9BACT</name>
<dbReference type="RefSeq" id="WP_308356841.1">
    <property type="nucleotide sequence ID" value="NZ_CP129970.2"/>
</dbReference>
<evidence type="ECO:0000256" key="2">
    <source>
        <dbReference type="SAM" id="Phobius"/>
    </source>
</evidence>
<feature type="transmembrane region" description="Helical" evidence="2">
    <location>
        <begin position="24"/>
        <end position="43"/>
    </location>
</feature>
<protein>
    <submittedName>
        <fullName evidence="3">Chromosome segregation protein SMC</fullName>
    </submittedName>
</protein>
<keyword evidence="4" id="KW-1185">Reference proteome</keyword>
<keyword evidence="2" id="KW-1133">Transmembrane helix</keyword>
<keyword evidence="2" id="KW-0812">Transmembrane</keyword>
<evidence type="ECO:0000313" key="3">
    <source>
        <dbReference type="EMBL" id="WMN06871.1"/>
    </source>
</evidence>
<gene>
    <name evidence="3" type="ORF">QYS48_34065</name>
</gene>